<evidence type="ECO:0000313" key="2">
    <source>
        <dbReference type="Proteomes" id="UP000191408"/>
    </source>
</evidence>
<dbReference type="AlphaFoldDB" id="A0A1V6NIJ7"/>
<gene>
    <name evidence="1" type="ORF">PENPOL_c007G10820</name>
</gene>
<proteinExistence type="predicted"/>
<comment type="caution">
    <text evidence="1">The sequence shown here is derived from an EMBL/GenBank/DDBJ whole genome shotgun (WGS) entry which is preliminary data.</text>
</comment>
<dbReference type="Proteomes" id="UP000191408">
    <property type="component" value="Unassembled WGS sequence"/>
</dbReference>
<reference evidence="2" key="1">
    <citation type="journal article" date="2017" name="Nat. Microbiol.">
        <title>Global analysis of biosynthetic gene clusters reveals vast potential of secondary metabolite production in Penicillium species.</title>
        <authorList>
            <person name="Nielsen J.C."/>
            <person name="Grijseels S."/>
            <person name="Prigent S."/>
            <person name="Ji B."/>
            <person name="Dainat J."/>
            <person name="Nielsen K.F."/>
            <person name="Frisvad J.C."/>
            <person name="Workman M."/>
            <person name="Nielsen J."/>
        </authorList>
    </citation>
    <scope>NUCLEOTIDE SEQUENCE [LARGE SCALE GENOMIC DNA]</scope>
    <source>
        <strain evidence="2">IBT 4502</strain>
    </source>
</reference>
<accession>A0A1V6NIJ7</accession>
<organism evidence="1 2">
    <name type="scientific">Penicillium polonicum</name>
    <dbReference type="NCBI Taxonomy" id="60169"/>
    <lineage>
        <taxon>Eukaryota</taxon>
        <taxon>Fungi</taxon>
        <taxon>Dikarya</taxon>
        <taxon>Ascomycota</taxon>
        <taxon>Pezizomycotina</taxon>
        <taxon>Eurotiomycetes</taxon>
        <taxon>Eurotiomycetidae</taxon>
        <taxon>Eurotiales</taxon>
        <taxon>Aspergillaceae</taxon>
        <taxon>Penicillium</taxon>
    </lineage>
</organism>
<evidence type="ECO:0000313" key="1">
    <source>
        <dbReference type="EMBL" id="OQD64510.1"/>
    </source>
</evidence>
<dbReference type="OrthoDB" id="4365556at2759"/>
<dbReference type="EMBL" id="MDYM01000007">
    <property type="protein sequence ID" value="OQD64510.1"/>
    <property type="molecule type" value="Genomic_DNA"/>
</dbReference>
<keyword evidence="2" id="KW-1185">Reference proteome</keyword>
<name>A0A1V6NIJ7_PENPO</name>
<sequence>MVGQGAENSVSREQLVVGDDNGVHGRLNERLCQAVTSCLQAQGHNRRCGDFKAGNSPAQIATARAPDIVVLNANAAIKVVGEVKTPWPQDLVERLSLAVEQFEAGDDDRLRHIPPSHVFWMLFWMLFHLIDGLHWPTVKTRNTGSPYPDVSDGLRRSQFVDYEPALHYLNHISSPISRTPNFVSPCFALEVKGDSGGMDAEIQSRHNTANMLFNLRQLSALSNGEEATHLSFDRILKACSATVTQQGMTIFCDWVEQNENT</sequence>
<protein>
    <submittedName>
        <fullName evidence="1">Uncharacterized protein</fullName>
    </submittedName>
</protein>